<dbReference type="InterPro" id="IPR000272">
    <property type="entry name" value="Ion-transport_regulator_FXYD"/>
</dbReference>
<dbReference type="PROSITE" id="PS01310">
    <property type="entry name" value="FXYD"/>
    <property type="match status" value="1"/>
</dbReference>
<feature type="signal peptide" evidence="8">
    <location>
        <begin position="1"/>
        <end position="19"/>
    </location>
</feature>
<keyword evidence="5 8" id="KW-1133">Transmembrane helix</keyword>
<dbReference type="Gene3D" id="1.20.5.780">
    <property type="entry name" value="Single helix bin"/>
    <property type="match status" value="1"/>
</dbReference>
<keyword evidence="8" id="KW-0732">Signal</keyword>
<dbReference type="CDD" id="cd20324">
    <property type="entry name" value="FXYD6"/>
    <property type="match status" value="1"/>
</dbReference>
<dbReference type="Proteomes" id="UP000606274">
    <property type="component" value="Unassembled WGS sequence"/>
</dbReference>
<dbReference type="AlphaFoldDB" id="A0A8T0BLM1"/>
<dbReference type="GO" id="GO:0017080">
    <property type="term" value="F:sodium channel regulator activity"/>
    <property type="evidence" value="ECO:0007669"/>
    <property type="project" value="TreeGrafter"/>
</dbReference>
<evidence type="ECO:0000256" key="1">
    <source>
        <dbReference type="ARBA" id="ARBA00004167"/>
    </source>
</evidence>
<evidence type="ECO:0000256" key="6">
    <source>
        <dbReference type="ARBA" id="ARBA00023065"/>
    </source>
</evidence>
<name>A0A8T0BLM1_SILME</name>
<evidence type="ECO:0000313" key="9">
    <source>
        <dbReference type="EMBL" id="KAF7708162.1"/>
    </source>
</evidence>
<evidence type="ECO:0000256" key="3">
    <source>
        <dbReference type="ARBA" id="ARBA00022448"/>
    </source>
</evidence>
<dbReference type="Pfam" id="PF02038">
    <property type="entry name" value="ATP1G1_PLM_MAT8"/>
    <property type="match status" value="1"/>
</dbReference>
<evidence type="ECO:0000256" key="2">
    <source>
        <dbReference type="ARBA" id="ARBA00005948"/>
    </source>
</evidence>
<evidence type="ECO:0000256" key="4">
    <source>
        <dbReference type="ARBA" id="ARBA00022692"/>
    </source>
</evidence>
<dbReference type="GO" id="GO:0016020">
    <property type="term" value="C:membrane"/>
    <property type="evidence" value="ECO:0007669"/>
    <property type="project" value="UniProtKB-SubCell"/>
</dbReference>
<accession>A0A8T0BLM1</accession>
<comment type="caution">
    <text evidence="9">The sequence shown here is derived from an EMBL/GenBank/DDBJ whole genome shotgun (WGS) entry which is preliminary data.</text>
</comment>
<keyword evidence="6 8" id="KW-0406">Ion transport</keyword>
<dbReference type="PANTHER" id="PTHR14132">
    <property type="entry name" value="SODIUM/POTASSIUM-TRANSPORTING ATPASE SUBUNIT GAMMA"/>
    <property type="match status" value="1"/>
</dbReference>
<evidence type="ECO:0000256" key="5">
    <source>
        <dbReference type="ARBA" id="ARBA00022989"/>
    </source>
</evidence>
<feature type="chain" id="PRO_5035961351" description="FXYD domain-containing ion transport regulator" evidence="8">
    <location>
        <begin position="20"/>
        <end position="85"/>
    </location>
</feature>
<keyword evidence="7 8" id="KW-0472">Membrane</keyword>
<keyword evidence="4 8" id="KW-0812">Transmembrane</keyword>
<dbReference type="GO" id="GO:0006811">
    <property type="term" value="P:monoatomic ion transport"/>
    <property type="evidence" value="ECO:0007669"/>
    <property type="project" value="UniProtKB-KW"/>
</dbReference>
<dbReference type="InterPro" id="IPR047297">
    <property type="entry name" value="FXYD_motif"/>
</dbReference>
<dbReference type="EMBL" id="JABFDY010000004">
    <property type="protein sequence ID" value="KAF7708162.1"/>
    <property type="molecule type" value="Genomic_DNA"/>
</dbReference>
<keyword evidence="10" id="KW-1185">Reference proteome</keyword>
<protein>
    <recommendedName>
        <fullName evidence="8">FXYD domain-containing ion transport regulator</fullName>
    </recommendedName>
</protein>
<proteinExistence type="inferred from homology"/>
<evidence type="ECO:0000313" key="10">
    <source>
        <dbReference type="Proteomes" id="UP000606274"/>
    </source>
</evidence>
<dbReference type="GO" id="GO:0043269">
    <property type="term" value="P:regulation of monoatomic ion transport"/>
    <property type="evidence" value="ECO:0007669"/>
    <property type="project" value="InterPro"/>
</dbReference>
<organism evidence="9 10">
    <name type="scientific">Silurus meridionalis</name>
    <name type="common">Southern catfish</name>
    <name type="synonym">Silurus soldatovi meridionalis</name>
    <dbReference type="NCBI Taxonomy" id="175797"/>
    <lineage>
        <taxon>Eukaryota</taxon>
        <taxon>Metazoa</taxon>
        <taxon>Chordata</taxon>
        <taxon>Craniata</taxon>
        <taxon>Vertebrata</taxon>
        <taxon>Euteleostomi</taxon>
        <taxon>Actinopterygii</taxon>
        <taxon>Neopterygii</taxon>
        <taxon>Teleostei</taxon>
        <taxon>Ostariophysi</taxon>
        <taxon>Siluriformes</taxon>
        <taxon>Siluridae</taxon>
        <taxon>Silurus</taxon>
    </lineage>
</organism>
<reference evidence="9" key="1">
    <citation type="submission" date="2020-08" db="EMBL/GenBank/DDBJ databases">
        <title>Chromosome-level assembly of Southern catfish (Silurus meridionalis) provides insights into visual adaptation to the nocturnal and benthic lifestyles.</title>
        <authorList>
            <person name="Zhang Y."/>
            <person name="Wang D."/>
            <person name="Peng Z."/>
        </authorList>
    </citation>
    <scope>NUCLEOTIDE SEQUENCE</scope>
    <source>
        <strain evidence="9">SWU-2019-XX</strain>
        <tissue evidence="9">Muscle</tissue>
    </source>
</reference>
<comment type="subcellular location">
    <subcellularLocation>
        <location evidence="1">Membrane</location>
        <topology evidence="1">Single-pass membrane protein</topology>
    </subcellularLocation>
</comment>
<comment type="similarity">
    <text evidence="2 8">Belongs to the FXYD family.</text>
</comment>
<keyword evidence="3 8" id="KW-0813">Transport</keyword>
<gene>
    <name evidence="9" type="ORF">HF521_017219</name>
</gene>
<evidence type="ECO:0000256" key="8">
    <source>
        <dbReference type="RuleBase" id="RU364131"/>
    </source>
</evidence>
<sequence>MELSLVALLCFSNLASVLASTMDDGKDFDDPFHYDYESVRIGGLVFAAVLFFLGIFIIIMLWGNQSRSILSVSPPIGESSGMTKT</sequence>
<evidence type="ECO:0000256" key="7">
    <source>
        <dbReference type="ARBA" id="ARBA00023136"/>
    </source>
</evidence>
<feature type="transmembrane region" description="Helical" evidence="8">
    <location>
        <begin position="43"/>
        <end position="63"/>
    </location>
</feature>